<evidence type="ECO:0000259" key="1">
    <source>
        <dbReference type="Pfam" id="PF16289"/>
    </source>
</evidence>
<evidence type="ECO:0000313" key="2">
    <source>
        <dbReference type="EMBL" id="NIJ55017.1"/>
    </source>
</evidence>
<reference evidence="2 3" key="1">
    <citation type="submission" date="2020-03" db="EMBL/GenBank/DDBJ databases">
        <title>Genomic Encyclopedia of Type Strains, Phase IV (KMG-IV): sequencing the most valuable type-strain genomes for metagenomic binning, comparative biology and taxonomic classification.</title>
        <authorList>
            <person name="Goeker M."/>
        </authorList>
    </citation>
    <scope>NUCLEOTIDE SEQUENCE [LARGE SCALE GENOMIC DNA]</scope>
    <source>
        <strain evidence="2 3">DSM 102865</strain>
    </source>
</reference>
<dbReference type="Pfam" id="PF16289">
    <property type="entry name" value="PIN_12"/>
    <property type="match status" value="1"/>
</dbReference>
<organism evidence="2 3">
    <name type="scientific">Dyadobacter arcticus</name>
    <dbReference type="NCBI Taxonomy" id="1078754"/>
    <lineage>
        <taxon>Bacteria</taxon>
        <taxon>Pseudomonadati</taxon>
        <taxon>Bacteroidota</taxon>
        <taxon>Cytophagia</taxon>
        <taxon>Cytophagales</taxon>
        <taxon>Spirosomataceae</taxon>
        <taxon>Dyadobacter</taxon>
    </lineage>
</organism>
<keyword evidence="3" id="KW-1185">Reference proteome</keyword>
<dbReference type="EMBL" id="JAASQJ010000004">
    <property type="protein sequence ID" value="NIJ55017.1"/>
    <property type="molecule type" value="Genomic_DNA"/>
</dbReference>
<proteinExistence type="predicted"/>
<sequence length="343" mass="40318">MHIILDTNIIRQDWRQNSKPFKRLIDYSVKTWSPIVLPEIVMIEIGRLYEREVVKVFSNFRNAFNDLLKLTKNQPVQSLEVPEYGIARIEYEQYLKRRLGQFELIQISPRTDALPDIITRWSENRKPFNLENDAFRDAIIWSSIVDFAKKHAWGPIIFISSNVYDFANSSQDDLHSDLKNEVDMLGLKVKFFKSIVQFNEVYVDHMDFLNEHWLKENIDWDLLNTGVLEGVSGIHCGFYFEYFGRIFTKDFEGNLNYDVVEAAYDGTASTFAADWHGDDEYYVWMNLGGIVVIDYLIDDEVVIRLKAYFHTEVSIEIKGRRIVKYEANYYEENSGLALYVFPD</sequence>
<dbReference type="InterPro" id="IPR032557">
    <property type="entry name" value="DUF4935"/>
</dbReference>
<dbReference type="Proteomes" id="UP001179181">
    <property type="component" value="Unassembled WGS sequence"/>
</dbReference>
<protein>
    <recommendedName>
        <fullName evidence="1">DUF4935 domain-containing protein</fullName>
    </recommendedName>
</protein>
<dbReference type="RefSeq" id="WP_167274194.1">
    <property type="nucleotide sequence ID" value="NZ_JAASQJ010000004.1"/>
</dbReference>
<accession>A0ABX0UQA2</accession>
<feature type="domain" description="DUF4935" evidence="1">
    <location>
        <begin position="3"/>
        <end position="166"/>
    </location>
</feature>
<gene>
    <name evidence="2" type="ORF">FHS68_004204</name>
</gene>
<comment type="caution">
    <text evidence="2">The sequence shown here is derived from an EMBL/GenBank/DDBJ whole genome shotgun (WGS) entry which is preliminary data.</text>
</comment>
<name>A0ABX0UQA2_9BACT</name>
<evidence type="ECO:0000313" key="3">
    <source>
        <dbReference type="Proteomes" id="UP001179181"/>
    </source>
</evidence>